<feature type="transmembrane region" description="Helical" evidence="5">
    <location>
        <begin position="269"/>
        <end position="292"/>
    </location>
</feature>
<protein>
    <recommendedName>
        <fullName evidence="6">G-protein coupled receptors family 1 profile domain-containing protein</fullName>
    </recommendedName>
</protein>
<keyword evidence="2 5" id="KW-0812">Transmembrane</keyword>
<comment type="caution">
    <text evidence="8">The sequence shown here is derived from an EMBL/GenBank/DDBJ whole genome shotgun (WGS) entry which is preliminary data.</text>
</comment>
<dbReference type="GO" id="GO:0016020">
    <property type="term" value="C:membrane"/>
    <property type="evidence" value="ECO:0007669"/>
    <property type="project" value="UniProtKB-SubCell"/>
</dbReference>
<dbReference type="EMBL" id="CAJOBO010002442">
    <property type="protein sequence ID" value="CAF4451268.1"/>
    <property type="molecule type" value="Genomic_DNA"/>
</dbReference>
<feature type="transmembrane region" description="Helical" evidence="5">
    <location>
        <begin position="236"/>
        <end position="263"/>
    </location>
</feature>
<evidence type="ECO:0000313" key="7">
    <source>
        <dbReference type="EMBL" id="CAF3574058.1"/>
    </source>
</evidence>
<dbReference type="EMBL" id="CAJNYD010004130">
    <property type="protein sequence ID" value="CAF3574058.1"/>
    <property type="molecule type" value="Genomic_DNA"/>
</dbReference>
<evidence type="ECO:0000259" key="6">
    <source>
        <dbReference type="PROSITE" id="PS50262"/>
    </source>
</evidence>
<feature type="transmembrane region" description="Helical" evidence="5">
    <location>
        <begin position="191"/>
        <end position="215"/>
    </location>
</feature>
<organism evidence="8 9">
    <name type="scientific">Rotaria socialis</name>
    <dbReference type="NCBI Taxonomy" id="392032"/>
    <lineage>
        <taxon>Eukaryota</taxon>
        <taxon>Metazoa</taxon>
        <taxon>Spiralia</taxon>
        <taxon>Gnathifera</taxon>
        <taxon>Rotifera</taxon>
        <taxon>Eurotatoria</taxon>
        <taxon>Bdelloidea</taxon>
        <taxon>Philodinida</taxon>
        <taxon>Philodinidae</taxon>
        <taxon>Rotaria</taxon>
    </lineage>
</organism>
<proteinExistence type="predicted"/>
<reference evidence="8" key="1">
    <citation type="submission" date="2021-02" db="EMBL/GenBank/DDBJ databases">
        <authorList>
            <person name="Nowell W R."/>
        </authorList>
    </citation>
    <scope>NUCLEOTIDE SEQUENCE</scope>
</reference>
<dbReference type="Proteomes" id="UP000663833">
    <property type="component" value="Unassembled WGS sequence"/>
</dbReference>
<evidence type="ECO:0000256" key="2">
    <source>
        <dbReference type="ARBA" id="ARBA00022692"/>
    </source>
</evidence>
<dbReference type="PROSITE" id="PS50262">
    <property type="entry name" value="G_PROTEIN_RECEP_F1_2"/>
    <property type="match status" value="1"/>
</dbReference>
<comment type="subcellular location">
    <subcellularLocation>
        <location evidence="1">Membrane</location>
    </subcellularLocation>
</comment>
<keyword evidence="3 5" id="KW-1133">Transmembrane helix</keyword>
<dbReference type="SUPFAM" id="SSF81321">
    <property type="entry name" value="Family A G protein-coupled receptor-like"/>
    <property type="match status" value="1"/>
</dbReference>
<sequence length="386" mass="44260">MADNITTTTVSIGGISLSTSIRFGLLIGSEIPSLVCSLFVLYNFIFDPALLRSLPHHAIICLNITGILFKCIDVPLYLNYTIMDEVWPPTAAICLVWWLADYGFYNACVAFTAWISIEQHIFIYHNHWLSTPRKRFFVHYLPLFLIIVYLLVFYVWVIFFPPCENIYDYTLSACGTTPCYVLQPIPGIWDAAVNGCLMAAIIVVFSIGLIIRVLMGKYRHHQAMHWRQHRKMTLQLVSTSSIFIIFDLPSAIVIFIHLCGIPFDEGNILLPYFFFASYWLIFLIPFVCLHSLPNVKQRIMKILCISPRQQATVGVTIMTAPRKGEKADLGFWDFLRIPGFFWDPRIFLGSPDFLGIPRIFLGSPGFFWDPLDFFGIPWIFTVPLTL</sequence>
<evidence type="ECO:0000256" key="3">
    <source>
        <dbReference type="ARBA" id="ARBA00022989"/>
    </source>
</evidence>
<evidence type="ECO:0000256" key="5">
    <source>
        <dbReference type="SAM" id="Phobius"/>
    </source>
</evidence>
<keyword evidence="4 5" id="KW-0472">Membrane</keyword>
<evidence type="ECO:0000256" key="4">
    <source>
        <dbReference type="ARBA" id="ARBA00023136"/>
    </source>
</evidence>
<feature type="transmembrane region" description="Helical" evidence="5">
    <location>
        <begin position="58"/>
        <end position="78"/>
    </location>
</feature>
<name>A0A820SH82_9BILA</name>
<feature type="transmembrane region" description="Helical" evidence="5">
    <location>
        <begin position="23"/>
        <end position="46"/>
    </location>
</feature>
<dbReference type="Gene3D" id="1.20.1070.10">
    <property type="entry name" value="Rhodopsin 7-helix transmembrane proteins"/>
    <property type="match status" value="1"/>
</dbReference>
<dbReference type="CDD" id="cd00637">
    <property type="entry name" value="7tm_classA_rhodopsin-like"/>
    <property type="match status" value="1"/>
</dbReference>
<evidence type="ECO:0000313" key="8">
    <source>
        <dbReference type="EMBL" id="CAF4451268.1"/>
    </source>
</evidence>
<evidence type="ECO:0000313" key="9">
    <source>
        <dbReference type="Proteomes" id="UP000663851"/>
    </source>
</evidence>
<feature type="domain" description="G-protein coupled receptors family 1 profile" evidence="6">
    <location>
        <begin position="36"/>
        <end position="256"/>
    </location>
</feature>
<dbReference type="InterPro" id="IPR017452">
    <property type="entry name" value="GPCR_Rhodpsn_7TM"/>
</dbReference>
<feature type="transmembrane region" description="Helical" evidence="5">
    <location>
        <begin position="90"/>
        <end position="115"/>
    </location>
</feature>
<gene>
    <name evidence="8" type="ORF">HFQ381_LOCUS23903</name>
    <name evidence="7" type="ORF">LUA448_LOCUS29105</name>
</gene>
<dbReference type="AlphaFoldDB" id="A0A820SH82"/>
<feature type="transmembrane region" description="Helical" evidence="5">
    <location>
        <begin position="136"/>
        <end position="159"/>
    </location>
</feature>
<dbReference type="Proteomes" id="UP000663851">
    <property type="component" value="Unassembled WGS sequence"/>
</dbReference>
<accession>A0A820SH82</accession>
<evidence type="ECO:0000256" key="1">
    <source>
        <dbReference type="ARBA" id="ARBA00004370"/>
    </source>
</evidence>